<reference evidence="1" key="1">
    <citation type="submission" date="2021-12" db="EMBL/GenBank/DDBJ databases">
        <authorList>
            <person name="Lv X."/>
        </authorList>
    </citation>
    <scope>NUCLEOTIDE SEQUENCE</scope>
    <source>
        <strain evidence="1">HF2106</strain>
    </source>
</reference>
<dbReference type="AlphaFoldDB" id="A0AAW4YIA9"/>
<dbReference type="EMBL" id="JAJTVO010000017">
    <property type="protein sequence ID" value="MCE4122616.1"/>
    <property type="molecule type" value="Genomic_DNA"/>
</dbReference>
<protein>
    <submittedName>
        <fullName evidence="1">Uncharacterized protein</fullName>
    </submittedName>
</protein>
<proteinExistence type="predicted"/>
<gene>
    <name evidence="1" type="ORF">LYY06_10110</name>
</gene>
<evidence type="ECO:0000313" key="2">
    <source>
        <dbReference type="Proteomes" id="UP001200307"/>
    </source>
</evidence>
<comment type="caution">
    <text evidence="1">The sequence shown here is derived from an EMBL/GenBank/DDBJ whole genome shotgun (WGS) entry which is preliminary data.</text>
</comment>
<dbReference type="RefSeq" id="WP_233339364.1">
    <property type="nucleotide sequence ID" value="NZ_JAJTVO010000017.1"/>
</dbReference>
<evidence type="ECO:0000313" key="1">
    <source>
        <dbReference type="EMBL" id="MCE4122616.1"/>
    </source>
</evidence>
<dbReference type="Proteomes" id="UP001200307">
    <property type="component" value="Unassembled WGS sequence"/>
</dbReference>
<accession>A0AAW4YIA9</accession>
<sequence length="396" mass="47359">MEIIVVFLIFLLFYWNIFVILKQKGDKMVENYLDDIYKPGVNHCFRLWANGKYGSIYDLENNCVLRFIEAPDGTHYKYKEEDWKQKSPVLASGIVVWWLLYRRSKSVLDIYESYCQMRMAQYKARREKDADSWKCDIEDEFFNKEWLDIERKCVYESQALFGFVSEQDGKEIQVIINNYWSFIKHTKLLSKVSSHMNSDNLLELEYKILDILSLHGNEIDTSKKNESKQICNYTELRLYTEEEIREASLDMQKKGWIYCFVDDTQDELGPAYWHKLLSPGIIALREFLKNNSRKKEQPTFDECHNVLKTDDDLQTELEPLFYGNKEEVAKYINKMRVIPNNTEKARFTAELVNHNIISNLSYKKRLWDVLKKHGLYEPSFTNWCNYINKYIEKKVY</sequence>
<organism evidence="1 2">
    <name type="scientific">Segatella copri</name>
    <dbReference type="NCBI Taxonomy" id="165179"/>
    <lineage>
        <taxon>Bacteria</taxon>
        <taxon>Pseudomonadati</taxon>
        <taxon>Bacteroidota</taxon>
        <taxon>Bacteroidia</taxon>
        <taxon>Bacteroidales</taxon>
        <taxon>Prevotellaceae</taxon>
        <taxon>Segatella</taxon>
    </lineage>
</organism>
<name>A0AAW4YIA9_9BACT</name>